<dbReference type="CDD" id="cd00086">
    <property type="entry name" value="homeodomain"/>
    <property type="match status" value="1"/>
</dbReference>
<evidence type="ECO:0000256" key="1">
    <source>
        <dbReference type="ARBA" id="ARBA00004123"/>
    </source>
</evidence>
<dbReference type="GO" id="GO:0000976">
    <property type="term" value="F:transcription cis-regulatory region binding"/>
    <property type="evidence" value="ECO:0007669"/>
    <property type="project" value="TreeGrafter"/>
</dbReference>
<feature type="region of interest" description="Disordered" evidence="7">
    <location>
        <begin position="466"/>
        <end position="529"/>
    </location>
</feature>
<dbReference type="eggNOG" id="ENOG502SDP0">
    <property type="taxonomic scope" value="Eukaryota"/>
</dbReference>
<dbReference type="Gene3D" id="1.10.10.60">
    <property type="entry name" value="Homeodomain-like"/>
    <property type="match status" value="1"/>
</dbReference>
<dbReference type="EMBL" id="KE148147">
    <property type="protein sequence ID" value="EPE09448.1"/>
    <property type="molecule type" value="Genomic_DNA"/>
</dbReference>
<feature type="compositionally biased region" description="Polar residues" evidence="7">
    <location>
        <begin position="474"/>
        <end position="483"/>
    </location>
</feature>
<dbReference type="InterPro" id="IPR009057">
    <property type="entry name" value="Homeodomain-like_sf"/>
</dbReference>
<dbReference type="GO" id="GO:0005634">
    <property type="term" value="C:nucleus"/>
    <property type="evidence" value="ECO:0007669"/>
    <property type="project" value="UniProtKB-SubCell"/>
</dbReference>
<dbReference type="HOGENOM" id="CLU_033452_0_0_1"/>
<comment type="subcellular location">
    <subcellularLocation>
        <location evidence="1 5 6">Nucleus</location>
    </subcellularLocation>
</comment>
<keyword evidence="3 5" id="KW-0371">Homeobox</keyword>
<dbReference type="SUPFAM" id="SSF46689">
    <property type="entry name" value="Homeodomain-like"/>
    <property type="match status" value="1"/>
</dbReference>
<dbReference type="GO" id="GO:0000981">
    <property type="term" value="F:DNA-binding transcription factor activity, RNA polymerase II-specific"/>
    <property type="evidence" value="ECO:0007669"/>
    <property type="project" value="InterPro"/>
</dbReference>
<evidence type="ECO:0000256" key="7">
    <source>
        <dbReference type="SAM" id="MobiDB-lite"/>
    </source>
</evidence>
<feature type="compositionally biased region" description="Polar residues" evidence="7">
    <location>
        <begin position="220"/>
        <end position="236"/>
    </location>
</feature>
<evidence type="ECO:0000313" key="9">
    <source>
        <dbReference type="EMBL" id="EPE09448.1"/>
    </source>
</evidence>
<evidence type="ECO:0000313" key="10">
    <source>
        <dbReference type="Proteomes" id="UP000016923"/>
    </source>
</evidence>
<dbReference type="InterPro" id="IPR001356">
    <property type="entry name" value="HD"/>
</dbReference>
<feature type="compositionally biased region" description="Basic residues" evidence="7">
    <location>
        <begin position="51"/>
        <end position="60"/>
    </location>
</feature>
<dbReference type="PANTHER" id="PTHR24323:SF7">
    <property type="entry name" value="HOMEOBOX DOMAIN-CONTAINING PROTEIN"/>
    <property type="match status" value="1"/>
</dbReference>
<feature type="compositionally biased region" description="Basic and acidic residues" evidence="7">
    <location>
        <begin position="193"/>
        <end position="202"/>
    </location>
</feature>
<dbReference type="PROSITE" id="PS50071">
    <property type="entry name" value="HOMEOBOX_2"/>
    <property type="match status" value="1"/>
</dbReference>
<feature type="domain" description="Homeobox" evidence="8">
    <location>
        <begin position="51"/>
        <end position="111"/>
    </location>
</feature>
<keyword evidence="2 5" id="KW-0238">DNA-binding</keyword>
<accession>S3CS36</accession>
<dbReference type="STRING" id="1262450.S3CS36"/>
<feature type="compositionally biased region" description="Basic and acidic residues" evidence="7">
    <location>
        <begin position="550"/>
        <end position="562"/>
    </location>
</feature>
<sequence length="683" mass="72588">MATTASPMAANSGGNAPADLLSSSPGNNTEKLEDSSFLSSDAGDGDSSMLRHPKGKRKRTAAKDKSILESAYLANPKPDKTARLDIVSQVSLNEKEVQIWFQNRRQNDRRKSRPLSPQEIAALRYGGMHPLSSDNMSSFGHPGLSQHSSFSSDGASSSPPHHPQFNSASMMPIMHSTTPISSPDIGPWAPEALARRQSEERQQQLQQTPNHMARSHDATENGSMSSAPAVQTPATNSSFSSSIGSVGYLANRWNMHSSFSTPSSLSGGNGAPGTDSPRDDSVRLEPFVRSASASSTPVLPPPTQQQQAPTQRPFRLCLSLEGKAEVIPSQSPSPPRRLPLPHTAHPLDRRSSSGSGSESTMPSLPAIRRSGLNRSQSAITNVTGLTLPPISSLTNSLASGSAPPPMPQSIAHPPRLLRGRSRDVHAWESVCDAETRVDDELSAHAENEASGSAIAAISLLRSASSTSTSSLSSVLQPNGNRRNNMARPGVPRPGQKRTKLGRALSSVARMQNSNAARESWEESTKDDKVWVDDEKKKKLKLSTLLSGGGDSDKENWSPDSEGRPVVNSQPGTNARRTLPASRNGQQQQRSVLGEGKTGSNTQPASRAAGKGNGAFDGLDIYEDAASDSAGTPAKRIQLSRATTLPAAADVEHFMRGTTEVSPSKKGDMDCVAGLLSLSQGNWR</sequence>
<evidence type="ECO:0000259" key="8">
    <source>
        <dbReference type="PROSITE" id="PS50071"/>
    </source>
</evidence>
<evidence type="ECO:0000256" key="5">
    <source>
        <dbReference type="PROSITE-ProRule" id="PRU00108"/>
    </source>
</evidence>
<dbReference type="InterPro" id="IPR017970">
    <property type="entry name" value="Homeobox_CS"/>
</dbReference>
<feature type="compositionally biased region" description="Polar residues" evidence="7">
    <location>
        <begin position="566"/>
        <end position="590"/>
    </location>
</feature>
<feature type="region of interest" description="Disordered" evidence="7">
    <location>
        <begin position="132"/>
        <end position="240"/>
    </location>
</feature>
<organism evidence="9 10">
    <name type="scientific">Ophiostoma piceae (strain UAMH 11346)</name>
    <name type="common">Sap stain fungus</name>
    <dbReference type="NCBI Taxonomy" id="1262450"/>
    <lineage>
        <taxon>Eukaryota</taxon>
        <taxon>Fungi</taxon>
        <taxon>Dikarya</taxon>
        <taxon>Ascomycota</taxon>
        <taxon>Pezizomycotina</taxon>
        <taxon>Sordariomycetes</taxon>
        <taxon>Sordariomycetidae</taxon>
        <taxon>Ophiostomatales</taxon>
        <taxon>Ophiostomataceae</taxon>
        <taxon>Ophiostoma</taxon>
    </lineage>
</organism>
<evidence type="ECO:0000256" key="4">
    <source>
        <dbReference type="ARBA" id="ARBA00023242"/>
    </source>
</evidence>
<dbReference type="SMART" id="SM00389">
    <property type="entry name" value="HOX"/>
    <property type="match status" value="1"/>
</dbReference>
<dbReference type="InterPro" id="IPR051775">
    <property type="entry name" value="Homeobox_domain"/>
</dbReference>
<keyword evidence="4 5" id="KW-0539">Nucleus</keyword>
<dbReference type="Proteomes" id="UP000016923">
    <property type="component" value="Unassembled WGS sequence"/>
</dbReference>
<feature type="compositionally biased region" description="Low complexity" evidence="7">
    <location>
        <begin position="145"/>
        <end position="159"/>
    </location>
</feature>
<dbReference type="OMA" id="KPDMDCV"/>
<feature type="DNA-binding region" description="Homeobox" evidence="5">
    <location>
        <begin position="53"/>
        <end position="112"/>
    </location>
</feature>
<feature type="compositionally biased region" description="Basic and acidic residues" evidence="7">
    <location>
        <begin position="518"/>
        <end position="529"/>
    </location>
</feature>
<evidence type="ECO:0000256" key="6">
    <source>
        <dbReference type="RuleBase" id="RU000682"/>
    </source>
</evidence>
<feature type="region of interest" description="Disordered" evidence="7">
    <location>
        <begin position="325"/>
        <end position="372"/>
    </location>
</feature>
<evidence type="ECO:0000256" key="3">
    <source>
        <dbReference type="ARBA" id="ARBA00023155"/>
    </source>
</evidence>
<dbReference type="Pfam" id="PF00046">
    <property type="entry name" value="Homeodomain"/>
    <property type="match status" value="1"/>
</dbReference>
<protein>
    <submittedName>
        <fullName evidence="9">Homeobox domain-containing protein</fullName>
    </submittedName>
</protein>
<keyword evidence="10" id="KW-1185">Reference proteome</keyword>
<dbReference type="AlphaFoldDB" id="S3CS36"/>
<gene>
    <name evidence="9" type="ORF">F503_07224</name>
</gene>
<feature type="region of interest" description="Disordered" evidence="7">
    <location>
        <begin position="395"/>
        <end position="414"/>
    </location>
</feature>
<feature type="region of interest" description="Disordered" evidence="7">
    <location>
        <begin position="260"/>
        <end position="312"/>
    </location>
</feature>
<feature type="compositionally biased region" description="Polar residues" evidence="7">
    <location>
        <begin position="164"/>
        <end position="181"/>
    </location>
</feature>
<dbReference type="PROSITE" id="PS00027">
    <property type="entry name" value="HOMEOBOX_1"/>
    <property type="match status" value="1"/>
</dbReference>
<feature type="region of interest" description="Disordered" evidence="7">
    <location>
        <begin position="543"/>
        <end position="612"/>
    </location>
</feature>
<dbReference type="VEuPathDB" id="FungiDB:F503_07224"/>
<proteinExistence type="predicted"/>
<evidence type="ECO:0000256" key="2">
    <source>
        <dbReference type="ARBA" id="ARBA00023125"/>
    </source>
</evidence>
<name>S3CS36_OPHP1</name>
<feature type="region of interest" description="Disordered" evidence="7">
    <location>
        <begin position="1"/>
        <end position="65"/>
    </location>
</feature>
<reference evidence="9 10" key="1">
    <citation type="journal article" date="2013" name="BMC Genomics">
        <title>The genome and transcriptome of the pine saprophyte Ophiostoma piceae, and a comparison with the bark beetle-associated pine pathogen Grosmannia clavigera.</title>
        <authorList>
            <person name="Haridas S."/>
            <person name="Wang Y."/>
            <person name="Lim L."/>
            <person name="Massoumi Alamouti S."/>
            <person name="Jackman S."/>
            <person name="Docking R."/>
            <person name="Robertson G."/>
            <person name="Birol I."/>
            <person name="Bohlmann J."/>
            <person name="Breuil C."/>
        </authorList>
    </citation>
    <scope>NUCLEOTIDE SEQUENCE [LARGE SCALE GENOMIC DNA]</scope>
    <source>
        <strain evidence="9 10">UAMH 11346</strain>
    </source>
</reference>
<dbReference type="PANTHER" id="PTHR24323">
    <property type="entry name" value="CEH-10 HOMEODOMAIN-CONTAINING HOMOLOG"/>
    <property type="match status" value="1"/>
</dbReference>
<dbReference type="OrthoDB" id="6159439at2759"/>